<gene>
    <name evidence="2" type="ordered locus">Ecym_4509</name>
</gene>
<dbReference type="PANTHER" id="PTHR33606">
    <property type="entry name" value="PROTEIN YCII"/>
    <property type="match status" value="1"/>
</dbReference>
<keyword evidence="3" id="KW-1185">Reference proteome</keyword>
<dbReference type="GeneID" id="11470123"/>
<dbReference type="AlphaFoldDB" id="G8JU43"/>
<accession>G8JU43</accession>
<dbReference type="OMA" id="FAKEGIW"/>
<reference evidence="3" key="1">
    <citation type="journal article" date="2012" name="G3 (Bethesda)">
        <title>Pichia sorbitophila, an interspecies yeast hybrid reveals early steps of genome resolution following polyploidization.</title>
        <authorList>
            <person name="Leh Louis V."/>
            <person name="Despons L."/>
            <person name="Friedrich A."/>
            <person name="Martin T."/>
            <person name="Durrens P."/>
            <person name="Casaregola S."/>
            <person name="Neuveglise C."/>
            <person name="Fairhead C."/>
            <person name="Marck C."/>
            <person name="Cruz J.A."/>
            <person name="Straub M.L."/>
            <person name="Kugler V."/>
            <person name="Sacerdot C."/>
            <person name="Uzunov Z."/>
            <person name="Thierry A."/>
            <person name="Weiss S."/>
            <person name="Bleykasten C."/>
            <person name="De Montigny J."/>
            <person name="Jacques N."/>
            <person name="Jung P."/>
            <person name="Lemaire M."/>
            <person name="Mallet S."/>
            <person name="Morel G."/>
            <person name="Richard G.F."/>
            <person name="Sarkar A."/>
            <person name="Savel G."/>
            <person name="Schacherer J."/>
            <person name="Seret M.L."/>
            <person name="Talla E."/>
            <person name="Samson G."/>
            <person name="Jubin C."/>
            <person name="Poulain J."/>
            <person name="Vacherie B."/>
            <person name="Barbe V."/>
            <person name="Pelletier E."/>
            <person name="Sherman D.J."/>
            <person name="Westhof E."/>
            <person name="Weissenbach J."/>
            <person name="Baret P.V."/>
            <person name="Wincker P."/>
            <person name="Gaillardin C."/>
            <person name="Dujon B."/>
            <person name="Souciet J.L."/>
        </authorList>
    </citation>
    <scope>NUCLEOTIDE SEQUENCE [LARGE SCALE GENOMIC DNA]</scope>
    <source>
        <strain evidence="3">CBS 270.75 / DBVPG 7215 / KCTC 17166 / NRRL Y-17582</strain>
    </source>
</reference>
<dbReference type="OrthoDB" id="5519740at2759"/>
<dbReference type="eggNOG" id="ENOG502S4AZ">
    <property type="taxonomic scope" value="Eukaryota"/>
</dbReference>
<dbReference type="SUPFAM" id="SSF54909">
    <property type="entry name" value="Dimeric alpha+beta barrel"/>
    <property type="match status" value="1"/>
</dbReference>
<evidence type="ECO:0000313" key="3">
    <source>
        <dbReference type="Proteomes" id="UP000006790"/>
    </source>
</evidence>
<dbReference type="EMBL" id="CP002500">
    <property type="protein sequence ID" value="AET39546.1"/>
    <property type="molecule type" value="Genomic_DNA"/>
</dbReference>
<protein>
    <recommendedName>
        <fullName evidence="1">YCII-related domain-containing protein</fullName>
    </recommendedName>
</protein>
<sequence>MVEWCVTVYDKPGSDRSPYRSMHLERIPELVQEGKIVVAGAIYKDLVDGKPGGFAGSHLILVADTREEVVELLKGDIYAKEGVWDMDNILIFPFGCAVRKEKQ</sequence>
<dbReference type="RefSeq" id="XP_003646363.1">
    <property type="nucleotide sequence ID" value="XM_003646315.1"/>
</dbReference>
<dbReference type="HOGENOM" id="CLU_110355_2_2_1"/>
<dbReference type="KEGG" id="erc:Ecym_4509"/>
<evidence type="ECO:0000313" key="2">
    <source>
        <dbReference type="EMBL" id="AET39546.1"/>
    </source>
</evidence>
<dbReference type="PANTHER" id="PTHR33606:SF3">
    <property type="entry name" value="PROTEIN YCII"/>
    <property type="match status" value="1"/>
</dbReference>
<organism evidence="2 3">
    <name type="scientific">Eremothecium cymbalariae (strain CBS 270.75 / DBVPG 7215 / KCTC 17166 / NRRL Y-17582)</name>
    <name type="common">Yeast</name>
    <dbReference type="NCBI Taxonomy" id="931890"/>
    <lineage>
        <taxon>Eukaryota</taxon>
        <taxon>Fungi</taxon>
        <taxon>Dikarya</taxon>
        <taxon>Ascomycota</taxon>
        <taxon>Saccharomycotina</taxon>
        <taxon>Saccharomycetes</taxon>
        <taxon>Saccharomycetales</taxon>
        <taxon>Saccharomycetaceae</taxon>
        <taxon>Eremothecium</taxon>
    </lineage>
</organism>
<evidence type="ECO:0000259" key="1">
    <source>
        <dbReference type="Pfam" id="PF03795"/>
    </source>
</evidence>
<dbReference type="Pfam" id="PF03795">
    <property type="entry name" value="YCII"/>
    <property type="match status" value="1"/>
</dbReference>
<feature type="domain" description="YCII-related" evidence="1">
    <location>
        <begin position="3"/>
        <end position="86"/>
    </location>
</feature>
<dbReference type="InterPro" id="IPR051807">
    <property type="entry name" value="Sec-metab_biosynth-assoc"/>
</dbReference>
<name>G8JU43_ERECY</name>
<dbReference type="InterPro" id="IPR005545">
    <property type="entry name" value="YCII"/>
</dbReference>
<dbReference type="Proteomes" id="UP000006790">
    <property type="component" value="Chromosome 4"/>
</dbReference>
<dbReference type="Gene3D" id="3.30.70.1060">
    <property type="entry name" value="Dimeric alpha+beta barrel"/>
    <property type="match status" value="1"/>
</dbReference>
<proteinExistence type="predicted"/>
<dbReference type="InterPro" id="IPR011008">
    <property type="entry name" value="Dimeric_a/b-barrel"/>
</dbReference>
<dbReference type="InParanoid" id="G8JU43"/>